<protein>
    <submittedName>
        <fullName evidence="1">Uncharacterized protein</fullName>
    </submittedName>
</protein>
<dbReference type="Proteomes" id="UP000289886">
    <property type="component" value="Unassembled WGS sequence"/>
</dbReference>
<dbReference type="AlphaFoldDB" id="A0A444UX52"/>
<organism evidence="1 2">
    <name type="scientific">Acipenser ruthenus</name>
    <name type="common">Sterlet sturgeon</name>
    <dbReference type="NCBI Taxonomy" id="7906"/>
    <lineage>
        <taxon>Eukaryota</taxon>
        <taxon>Metazoa</taxon>
        <taxon>Chordata</taxon>
        <taxon>Craniata</taxon>
        <taxon>Vertebrata</taxon>
        <taxon>Euteleostomi</taxon>
        <taxon>Actinopterygii</taxon>
        <taxon>Chondrostei</taxon>
        <taxon>Acipenseriformes</taxon>
        <taxon>Acipenseridae</taxon>
        <taxon>Acipenser</taxon>
    </lineage>
</organism>
<proteinExistence type="predicted"/>
<evidence type="ECO:0000313" key="2">
    <source>
        <dbReference type="Proteomes" id="UP000289886"/>
    </source>
</evidence>
<accession>A0A444UX52</accession>
<comment type="caution">
    <text evidence="1">The sequence shown here is derived from an EMBL/GenBank/DDBJ whole genome shotgun (WGS) entry which is preliminary data.</text>
</comment>
<evidence type="ECO:0000313" key="1">
    <source>
        <dbReference type="EMBL" id="RXM92738.1"/>
    </source>
</evidence>
<keyword evidence="2" id="KW-1185">Reference proteome</keyword>
<name>A0A444UX52_ACIRT</name>
<dbReference type="EMBL" id="SCEB01005733">
    <property type="protein sequence ID" value="RXM92738.1"/>
    <property type="molecule type" value="Genomic_DNA"/>
</dbReference>
<gene>
    <name evidence="1" type="ORF">EOD39_19808</name>
</gene>
<sequence length="129" mass="13787">MGLQRPLDICSNCGFLISSPVLQGPGPAEKDGVVLSEGRENSALMTDQGPGPAEKDGVVLSEGRENSALMTDQVKAEKREVGITCHLMRLKRKTPGSSSVKVFVGRNVNPGDVFILQTYTLPSVTEDTE</sequence>
<reference evidence="1 2" key="1">
    <citation type="submission" date="2019-01" db="EMBL/GenBank/DDBJ databases">
        <title>Draft Genome and Complete Hox-Cluster Characterization of the Sterlet Sturgeon (Acipenser ruthenus).</title>
        <authorList>
            <person name="Wei Q."/>
        </authorList>
    </citation>
    <scope>NUCLEOTIDE SEQUENCE [LARGE SCALE GENOMIC DNA]</scope>
    <source>
        <strain evidence="1">WHYD16114868_AA</strain>
        <tissue evidence="1">Blood</tissue>
    </source>
</reference>